<accession>A0A7Y0L354</accession>
<protein>
    <submittedName>
        <fullName evidence="3">Helix-turn-helix transcriptional regulator</fullName>
    </submittedName>
</protein>
<sequence length="87" mass="9349">MSSDFKKNVACLPERLRTAREQVGLSQAALARRLSIGRPTLVQYESGHICPSVPVLIALADALAVSLDWLTGRTDDPPKGGESDESD</sequence>
<keyword evidence="4" id="KW-1185">Reference proteome</keyword>
<evidence type="ECO:0000313" key="4">
    <source>
        <dbReference type="Proteomes" id="UP000533476"/>
    </source>
</evidence>
<evidence type="ECO:0000259" key="2">
    <source>
        <dbReference type="PROSITE" id="PS50943"/>
    </source>
</evidence>
<keyword evidence="1" id="KW-0238">DNA-binding</keyword>
<reference evidence="3 4" key="1">
    <citation type="submission" date="2020-04" db="EMBL/GenBank/DDBJ databases">
        <authorList>
            <person name="Zhang R."/>
            <person name="Schippers A."/>
        </authorList>
    </citation>
    <scope>NUCLEOTIDE SEQUENCE [LARGE SCALE GENOMIC DNA]</scope>
    <source>
        <strain evidence="3 4">DSM 109850</strain>
    </source>
</reference>
<dbReference type="GO" id="GO:0003677">
    <property type="term" value="F:DNA binding"/>
    <property type="evidence" value="ECO:0007669"/>
    <property type="project" value="UniProtKB-KW"/>
</dbReference>
<dbReference type="PANTHER" id="PTHR46797:SF1">
    <property type="entry name" value="METHYLPHOSPHONATE SYNTHASE"/>
    <property type="match status" value="1"/>
</dbReference>
<dbReference type="PANTHER" id="PTHR46797">
    <property type="entry name" value="HTH-TYPE TRANSCRIPTIONAL REGULATOR"/>
    <property type="match status" value="1"/>
</dbReference>
<dbReference type="SUPFAM" id="SSF47413">
    <property type="entry name" value="lambda repressor-like DNA-binding domains"/>
    <property type="match status" value="1"/>
</dbReference>
<dbReference type="PROSITE" id="PS50943">
    <property type="entry name" value="HTH_CROC1"/>
    <property type="match status" value="1"/>
</dbReference>
<dbReference type="InterPro" id="IPR050807">
    <property type="entry name" value="TransReg_Diox_bact_type"/>
</dbReference>
<dbReference type="Pfam" id="PF01381">
    <property type="entry name" value="HTH_3"/>
    <property type="match status" value="1"/>
</dbReference>
<name>A0A7Y0L354_9FIRM</name>
<evidence type="ECO:0000313" key="3">
    <source>
        <dbReference type="EMBL" id="NMP21866.1"/>
    </source>
</evidence>
<dbReference type="GO" id="GO:0003700">
    <property type="term" value="F:DNA-binding transcription factor activity"/>
    <property type="evidence" value="ECO:0007669"/>
    <property type="project" value="TreeGrafter"/>
</dbReference>
<feature type="domain" description="HTH cro/C1-type" evidence="2">
    <location>
        <begin position="16"/>
        <end position="70"/>
    </location>
</feature>
<dbReference type="Gene3D" id="1.10.260.40">
    <property type="entry name" value="lambda repressor-like DNA-binding domains"/>
    <property type="match status" value="1"/>
</dbReference>
<dbReference type="InterPro" id="IPR001387">
    <property type="entry name" value="Cro/C1-type_HTH"/>
</dbReference>
<evidence type="ECO:0000256" key="1">
    <source>
        <dbReference type="ARBA" id="ARBA00023125"/>
    </source>
</evidence>
<dbReference type="InterPro" id="IPR010982">
    <property type="entry name" value="Lambda_DNA-bd_dom_sf"/>
</dbReference>
<gene>
    <name evidence="3" type="ORF">HIJ39_05810</name>
</gene>
<organism evidence="3 4">
    <name type="scientific">Sulfobacillus harzensis</name>
    <dbReference type="NCBI Taxonomy" id="2729629"/>
    <lineage>
        <taxon>Bacteria</taxon>
        <taxon>Bacillati</taxon>
        <taxon>Bacillota</taxon>
        <taxon>Clostridia</taxon>
        <taxon>Eubacteriales</taxon>
        <taxon>Clostridiales Family XVII. Incertae Sedis</taxon>
        <taxon>Sulfobacillus</taxon>
    </lineage>
</organism>
<comment type="caution">
    <text evidence="3">The sequence shown here is derived from an EMBL/GenBank/DDBJ whole genome shotgun (WGS) entry which is preliminary data.</text>
</comment>
<proteinExistence type="predicted"/>
<dbReference type="Proteomes" id="UP000533476">
    <property type="component" value="Unassembled WGS sequence"/>
</dbReference>
<dbReference type="EMBL" id="JABBVZ010000013">
    <property type="protein sequence ID" value="NMP21866.1"/>
    <property type="molecule type" value="Genomic_DNA"/>
</dbReference>
<dbReference type="GO" id="GO:0005829">
    <property type="term" value="C:cytosol"/>
    <property type="evidence" value="ECO:0007669"/>
    <property type="project" value="TreeGrafter"/>
</dbReference>
<dbReference type="SMART" id="SM00530">
    <property type="entry name" value="HTH_XRE"/>
    <property type="match status" value="1"/>
</dbReference>
<dbReference type="AlphaFoldDB" id="A0A7Y0L354"/>
<dbReference type="RefSeq" id="WP_169097660.1">
    <property type="nucleotide sequence ID" value="NZ_JABBVZ010000013.1"/>
</dbReference>
<dbReference type="CDD" id="cd00093">
    <property type="entry name" value="HTH_XRE"/>
    <property type="match status" value="1"/>
</dbReference>